<dbReference type="InterPro" id="IPR058248">
    <property type="entry name" value="Lxx211020-like"/>
</dbReference>
<dbReference type="SUPFAM" id="SSF110087">
    <property type="entry name" value="DR1885-like metal-binding protein"/>
    <property type="match status" value="1"/>
</dbReference>
<dbReference type="OrthoDB" id="9796962at2"/>
<dbReference type="Pfam" id="PF04314">
    <property type="entry name" value="PCuAC"/>
    <property type="match status" value="1"/>
</dbReference>
<evidence type="ECO:0000313" key="3">
    <source>
        <dbReference type="Proteomes" id="UP000241829"/>
    </source>
</evidence>
<sequence length="159" mass="16659">MQAFRLLPSFALAGAALLAAQAHAQVTVHDAWVRAAVPQQKATGAFMRLTAEKDARLVEASSPVAGVAEIHEMKLEGDVMKMRQMPGLDVPAGAPVELKPGGYHIMLMDLKQPVAAGADVPLTLVFEAAGGQRQTVQVQAPVRALGTAPAHGHGHGKQH</sequence>
<dbReference type="Gene3D" id="2.60.40.1890">
    <property type="entry name" value="PCu(A)C copper chaperone"/>
    <property type="match status" value="1"/>
</dbReference>
<dbReference type="RefSeq" id="WP_106845740.1">
    <property type="nucleotide sequence ID" value="NZ_CP027792.1"/>
</dbReference>
<feature type="chain" id="PRO_5015133249" description="Copper chaperone PCu(A)C" evidence="1">
    <location>
        <begin position="25"/>
        <end position="159"/>
    </location>
</feature>
<keyword evidence="3" id="KW-1185">Reference proteome</keyword>
<dbReference type="AlphaFoldDB" id="A0A2P1NJG9"/>
<name>A0A2P1NJG9_9BURK</name>
<evidence type="ECO:0008006" key="4">
    <source>
        <dbReference type="Google" id="ProtNLM"/>
    </source>
</evidence>
<gene>
    <name evidence="2" type="ORF">C7H73_05550</name>
</gene>
<keyword evidence="1" id="KW-0732">Signal</keyword>
<reference evidence="3" key="1">
    <citation type="submission" date="2018-03" db="EMBL/GenBank/DDBJ databases">
        <title>Genome sequencing of Melaminivora sp. strain SC2-7.</title>
        <authorList>
            <person name="Kim S.-J."/>
            <person name="Heo J."/>
            <person name="Ahn J.-H."/>
            <person name="Kwon S.-W."/>
        </authorList>
    </citation>
    <scope>NUCLEOTIDE SEQUENCE [LARGE SCALE GENOMIC DNA]</scope>
    <source>
        <strain evidence="3">SC2-7</strain>
    </source>
</reference>
<evidence type="ECO:0000256" key="1">
    <source>
        <dbReference type="SAM" id="SignalP"/>
    </source>
</evidence>
<proteinExistence type="predicted"/>
<organism evidence="2 3">
    <name type="scientific">Pulveribacter suum</name>
    <dbReference type="NCBI Taxonomy" id="2116657"/>
    <lineage>
        <taxon>Bacteria</taxon>
        <taxon>Pseudomonadati</taxon>
        <taxon>Pseudomonadota</taxon>
        <taxon>Betaproteobacteria</taxon>
        <taxon>Burkholderiales</taxon>
        <taxon>Comamonadaceae</taxon>
        <taxon>Pulveribacter</taxon>
    </lineage>
</organism>
<accession>A0A2P1NJG9</accession>
<dbReference type="InterPro" id="IPR036182">
    <property type="entry name" value="PCuAC_sf"/>
</dbReference>
<dbReference type="InterPro" id="IPR007410">
    <property type="entry name" value="LpqE-like"/>
</dbReference>
<dbReference type="EMBL" id="CP027792">
    <property type="protein sequence ID" value="AVP57183.1"/>
    <property type="molecule type" value="Genomic_DNA"/>
</dbReference>
<dbReference type="PANTHER" id="PTHR36302:SF1">
    <property type="entry name" value="COPPER CHAPERONE PCU(A)C"/>
    <property type="match status" value="1"/>
</dbReference>
<protein>
    <recommendedName>
        <fullName evidence="4">Copper chaperone PCu(A)C</fullName>
    </recommendedName>
</protein>
<feature type="signal peptide" evidence="1">
    <location>
        <begin position="1"/>
        <end position="24"/>
    </location>
</feature>
<dbReference type="KEGG" id="melm:C7H73_05550"/>
<dbReference type="Proteomes" id="UP000241829">
    <property type="component" value="Chromosome"/>
</dbReference>
<dbReference type="PANTHER" id="PTHR36302">
    <property type="entry name" value="BLR7088 PROTEIN"/>
    <property type="match status" value="1"/>
</dbReference>
<evidence type="ECO:0000313" key="2">
    <source>
        <dbReference type="EMBL" id="AVP57183.1"/>
    </source>
</evidence>